<dbReference type="EMBL" id="CP106794">
    <property type="protein sequence ID" value="UXY25005.1"/>
    <property type="molecule type" value="Genomic_DNA"/>
</dbReference>
<evidence type="ECO:0000313" key="2">
    <source>
        <dbReference type="EMBL" id="UXY25005.1"/>
    </source>
</evidence>
<dbReference type="RefSeq" id="WP_263235279.1">
    <property type="nucleotide sequence ID" value="NZ_CP106794.1"/>
</dbReference>
<organism evidence="2 3">
    <name type="scientific">Streptomyces cynarae</name>
    <dbReference type="NCBI Taxonomy" id="2981134"/>
    <lineage>
        <taxon>Bacteria</taxon>
        <taxon>Bacillati</taxon>
        <taxon>Actinomycetota</taxon>
        <taxon>Actinomycetes</taxon>
        <taxon>Kitasatosporales</taxon>
        <taxon>Streptomycetaceae</taxon>
        <taxon>Streptomyces</taxon>
    </lineage>
</organism>
<feature type="compositionally biased region" description="Polar residues" evidence="1">
    <location>
        <begin position="177"/>
        <end position="188"/>
    </location>
</feature>
<keyword evidence="3" id="KW-1185">Reference proteome</keyword>
<accession>A0ABY6EEL6</accession>
<sequence>MTPEESTHIDTFTGTTSSFSRTASAKVAAATVVRQSVFARAPWPDATLAKVTTQTAWEAAHFGEKPRFLLRIGLLDWLGRTAADANEEVPGGLQADIEAFRALRPALHDVIRPFLTDDERQIREAALAALLPLLTAPELAHHRADLRDAVRALAAAEATPYRHHAVGALASWDEDTTSFPQEPNSATDAGTGAEGFAEDPPF</sequence>
<feature type="region of interest" description="Disordered" evidence="1">
    <location>
        <begin position="173"/>
        <end position="202"/>
    </location>
</feature>
<geneLocation type="plasmid" evidence="2 3">
    <name>punmamed2</name>
</geneLocation>
<evidence type="ECO:0000313" key="3">
    <source>
        <dbReference type="Proteomes" id="UP001061298"/>
    </source>
</evidence>
<reference evidence="2" key="1">
    <citation type="submission" date="2022-10" db="EMBL/GenBank/DDBJ databases">
        <authorList>
            <person name="Mo P."/>
        </authorList>
    </citation>
    <scope>NUCLEOTIDE SEQUENCE</scope>
    <source>
        <strain evidence="2">HUAS 13-4</strain>
        <plasmid evidence="2">punmamed2</plasmid>
    </source>
</reference>
<evidence type="ECO:0008006" key="4">
    <source>
        <dbReference type="Google" id="ProtNLM"/>
    </source>
</evidence>
<keyword evidence="2" id="KW-0614">Plasmid</keyword>
<name>A0ABY6EEL6_9ACTN</name>
<evidence type="ECO:0000256" key="1">
    <source>
        <dbReference type="SAM" id="MobiDB-lite"/>
    </source>
</evidence>
<dbReference type="Proteomes" id="UP001061298">
    <property type="component" value="Plasmid punmamed2"/>
</dbReference>
<protein>
    <recommendedName>
        <fullName evidence="4">HEAT repeat domain-containing protein</fullName>
    </recommendedName>
</protein>
<gene>
    <name evidence="2" type="ORF">N8I84_42000</name>
</gene>
<proteinExistence type="predicted"/>